<feature type="region of interest" description="Disordered" evidence="1">
    <location>
        <begin position="72"/>
        <end position="116"/>
    </location>
</feature>
<feature type="compositionally biased region" description="Polar residues" evidence="1">
    <location>
        <begin position="72"/>
        <end position="98"/>
    </location>
</feature>
<feature type="signal peptide" evidence="2">
    <location>
        <begin position="1"/>
        <end position="19"/>
    </location>
</feature>
<protein>
    <submittedName>
        <fullName evidence="3">Uncharacterized protein</fullName>
    </submittedName>
</protein>
<accession>A0AAD6ZX68</accession>
<dbReference type="AlphaFoldDB" id="A0AAD6ZX68"/>
<evidence type="ECO:0000256" key="1">
    <source>
        <dbReference type="SAM" id="MobiDB-lite"/>
    </source>
</evidence>
<reference evidence="3" key="1">
    <citation type="submission" date="2023-03" db="EMBL/GenBank/DDBJ databases">
        <title>Massive genome expansion in bonnet fungi (Mycena s.s.) driven by repeated elements and novel gene families across ecological guilds.</title>
        <authorList>
            <consortium name="Lawrence Berkeley National Laboratory"/>
            <person name="Harder C.B."/>
            <person name="Miyauchi S."/>
            <person name="Viragh M."/>
            <person name="Kuo A."/>
            <person name="Thoen E."/>
            <person name="Andreopoulos B."/>
            <person name="Lu D."/>
            <person name="Skrede I."/>
            <person name="Drula E."/>
            <person name="Henrissat B."/>
            <person name="Morin E."/>
            <person name="Kohler A."/>
            <person name="Barry K."/>
            <person name="LaButti K."/>
            <person name="Morin E."/>
            <person name="Salamov A."/>
            <person name="Lipzen A."/>
            <person name="Mereny Z."/>
            <person name="Hegedus B."/>
            <person name="Baldrian P."/>
            <person name="Stursova M."/>
            <person name="Weitz H."/>
            <person name="Taylor A."/>
            <person name="Grigoriev I.V."/>
            <person name="Nagy L.G."/>
            <person name="Martin F."/>
            <person name="Kauserud H."/>
        </authorList>
    </citation>
    <scope>NUCLEOTIDE SEQUENCE</scope>
    <source>
        <strain evidence="3">CBHHK002</strain>
    </source>
</reference>
<dbReference type="EMBL" id="JARIHO010000023">
    <property type="protein sequence ID" value="KAJ7343313.1"/>
    <property type="molecule type" value="Genomic_DNA"/>
</dbReference>
<comment type="caution">
    <text evidence="3">The sequence shown here is derived from an EMBL/GenBank/DDBJ whole genome shotgun (WGS) entry which is preliminary data.</text>
</comment>
<feature type="region of interest" description="Disordered" evidence="1">
    <location>
        <begin position="287"/>
        <end position="386"/>
    </location>
</feature>
<evidence type="ECO:0000313" key="4">
    <source>
        <dbReference type="Proteomes" id="UP001218218"/>
    </source>
</evidence>
<proteinExistence type="predicted"/>
<feature type="compositionally biased region" description="Polar residues" evidence="1">
    <location>
        <begin position="377"/>
        <end position="386"/>
    </location>
</feature>
<sequence length="386" mass="39372">MKSIISLTLCVTAALLSTASPLGDRRVLSRKHTGAPLARRFILSSRFDAPTACAAKSDSGNATTVPAPLNVTDTATPDAPDNSTVSASIAGDNSTVSDTPVDANATAPADNSTTTANSTVTRRYGSWNFDDTWFDLCVNSGGNLFDDSDPCFDYGIDGFSALFADADVCAQQDIADAMITFAKSEGIRNSADLIQVAVAYRKLPRESVEIFGFYPSTPYCGKRAINTELSGIWNEQPEGVTIGLYGGPNYPIVPFGADGSCPYGQFPDVTSCSCVSNFFGSSAGISAAPTATETSDDSTVSATPTDAIESATASDAVSTDAASTTDDSDSSTDAADTASSTDAADAASSTDAADAASSTDAAAAAAATPDSPDGISGNINDPNGRR</sequence>
<feature type="compositionally biased region" description="Low complexity" evidence="1">
    <location>
        <begin position="310"/>
        <end position="373"/>
    </location>
</feature>
<evidence type="ECO:0000313" key="3">
    <source>
        <dbReference type="EMBL" id="KAJ7343313.1"/>
    </source>
</evidence>
<keyword evidence="4" id="KW-1185">Reference proteome</keyword>
<feature type="compositionally biased region" description="Polar residues" evidence="1">
    <location>
        <begin position="287"/>
        <end position="304"/>
    </location>
</feature>
<dbReference type="Proteomes" id="UP001218218">
    <property type="component" value="Unassembled WGS sequence"/>
</dbReference>
<evidence type="ECO:0000256" key="2">
    <source>
        <dbReference type="SAM" id="SignalP"/>
    </source>
</evidence>
<feature type="chain" id="PRO_5042161693" evidence="2">
    <location>
        <begin position="20"/>
        <end position="386"/>
    </location>
</feature>
<organism evidence="3 4">
    <name type="scientific">Mycena albidolilacea</name>
    <dbReference type="NCBI Taxonomy" id="1033008"/>
    <lineage>
        <taxon>Eukaryota</taxon>
        <taxon>Fungi</taxon>
        <taxon>Dikarya</taxon>
        <taxon>Basidiomycota</taxon>
        <taxon>Agaricomycotina</taxon>
        <taxon>Agaricomycetes</taxon>
        <taxon>Agaricomycetidae</taxon>
        <taxon>Agaricales</taxon>
        <taxon>Marasmiineae</taxon>
        <taxon>Mycenaceae</taxon>
        <taxon>Mycena</taxon>
    </lineage>
</organism>
<keyword evidence="2" id="KW-0732">Signal</keyword>
<name>A0AAD6ZX68_9AGAR</name>
<gene>
    <name evidence="3" type="ORF">DFH08DRAFT_872341</name>
</gene>